<dbReference type="SUPFAM" id="SSF81631">
    <property type="entry name" value="PAP/OAS1 substrate-binding domain"/>
    <property type="match status" value="1"/>
</dbReference>
<evidence type="ECO:0000256" key="1">
    <source>
        <dbReference type="ARBA" id="ARBA00001936"/>
    </source>
</evidence>
<evidence type="ECO:0000256" key="5">
    <source>
        <dbReference type="ARBA" id="ARBA00022842"/>
    </source>
</evidence>
<dbReference type="InterPro" id="IPR002058">
    <property type="entry name" value="PAP_assoc"/>
</dbReference>
<dbReference type="CDD" id="cd05402">
    <property type="entry name" value="NT_PAP_TUTase"/>
    <property type="match status" value="1"/>
</dbReference>
<keyword evidence="9" id="KW-0548">Nucleotidyltransferase</keyword>
<dbReference type="GO" id="GO:0046872">
    <property type="term" value="F:metal ion binding"/>
    <property type="evidence" value="ECO:0007669"/>
    <property type="project" value="UniProtKB-KW"/>
</dbReference>
<feature type="domain" description="PAP-associated" evidence="7">
    <location>
        <begin position="243"/>
        <end position="315"/>
    </location>
</feature>
<dbReference type="Proteomes" id="UP000299102">
    <property type="component" value="Unassembled WGS sequence"/>
</dbReference>
<comment type="caution">
    <text evidence="9">The sequence shown here is derived from an EMBL/GenBank/DDBJ whole genome shotgun (WGS) entry which is preliminary data.</text>
</comment>
<dbReference type="Pfam" id="PF22600">
    <property type="entry name" value="MTPAP-like_central"/>
    <property type="match status" value="1"/>
</dbReference>
<evidence type="ECO:0000256" key="6">
    <source>
        <dbReference type="SAM" id="MobiDB-lite"/>
    </source>
</evidence>
<dbReference type="Gene3D" id="1.10.1410.10">
    <property type="match status" value="1"/>
</dbReference>
<dbReference type="EMBL" id="BGZK01000880">
    <property type="protein sequence ID" value="GBP63804.1"/>
    <property type="molecule type" value="Genomic_DNA"/>
</dbReference>
<dbReference type="STRING" id="151549.A0A4C1XMQ2"/>
<proteinExistence type="predicted"/>
<evidence type="ECO:0000313" key="9">
    <source>
        <dbReference type="EMBL" id="GBP63804.1"/>
    </source>
</evidence>
<gene>
    <name evidence="9" type="primary">Tailor</name>
    <name evidence="9" type="ORF">EVAR_44905_1</name>
</gene>
<dbReference type="InterPro" id="IPR054708">
    <property type="entry name" value="MTPAP-like_central"/>
</dbReference>
<dbReference type="Gene3D" id="3.30.460.10">
    <property type="entry name" value="Beta Polymerase, domain 2"/>
    <property type="match status" value="1"/>
</dbReference>
<comment type="cofactor">
    <cofactor evidence="1">
        <name>Mn(2+)</name>
        <dbReference type="ChEBI" id="CHEBI:29035"/>
    </cofactor>
</comment>
<keyword evidence="3 9" id="KW-0808">Transferase</keyword>
<evidence type="ECO:0000313" key="10">
    <source>
        <dbReference type="Proteomes" id="UP000299102"/>
    </source>
</evidence>
<keyword evidence="10" id="KW-1185">Reference proteome</keyword>
<feature type="region of interest" description="Disordered" evidence="6">
    <location>
        <begin position="529"/>
        <end position="608"/>
    </location>
</feature>
<evidence type="ECO:0000259" key="7">
    <source>
        <dbReference type="Pfam" id="PF03828"/>
    </source>
</evidence>
<dbReference type="GO" id="GO:0031123">
    <property type="term" value="P:RNA 3'-end processing"/>
    <property type="evidence" value="ECO:0007669"/>
    <property type="project" value="TreeGrafter"/>
</dbReference>
<keyword evidence="4" id="KW-0479">Metal-binding</keyword>
<dbReference type="GO" id="GO:0050265">
    <property type="term" value="F:RNA uridylyltransferase activity"/>
    <property type="evidence" value="ECO:0007669"/>
    <property type="project" value="TreeGrafter"/>
</dbReference>
<comment type="cofactor">
    <cofactor evidence="2">
        <name>Mg(2+)</name>
        <dbReference type="ChEBI" id="CHEBI:18420"/>
    </cofactor>
</comment>
<organism evidence="9 10">
    <name type="scientific">Eumeta variegata</name>
    <name type="common">Bagworm moth</name>
    <name type="synonym">Eumeta japonica</name>
    <dbReference type="NCBI Taxonomy" id="151549"/>
    <lineage>
        <taxon>Eukaryota</taxon>
        <taxon>Metazoa</taxon>
        <taxon>Ecdysozoa</taxon>
        <taxon>Arthropoda</taxon>
        <taxon>Hexapoda</taxon>
        <taxon>Insecta</taxon>
        <taxon>Pterygota</taxon>
        <taxon>Neoptera</taxon>
        <taxon>Endopterygota</taxon>
        <taxon>Lepidoptera</taxon>
        <taxon>Glossata</taxon>
        <taxon>Ditrysia</taxon>
        <taxon>Tineoidea</taxon>
        <taxon>Psychidae</taxon>
        <taxon>Oiketicinae</taxon>
        <taxon>Eumeta</taxon>
    </lineage>
</organism>
<feature type="domain" description="Poly(A) RNA polymerase mitochondrial-like central palm" evidence="8">
    <location>
        <begin position="25"/>
        <end position="153"/>
    </location>
</feature>
<dbReference type="Pfam" id="PF03828">
    <property type="entry name" value="PAP_assoc"/>
    <property type="match status" value="1"/>
</dbReference>
<reference evidence="9 10" key="1">
    <citation type="journal article" date="2019" name="Commun. Biol.">
        <title>The bagworm genome reveals a unique fibroin gene that provides high tensile strength.</title>
        <authorList>
            <person name="Kono N."/>
            <person name="Nakamura H."/>
            <person name="Ohtoshi R."/>
            <person name="Tomita M."/>
            <person name="Numata K."/>
            <person name="Arakawa K."/>
        </authorList>
    </citation>
    <scope>NUCLEOTIDE SEQUENCE [LARGE SCALE GENOMIC DNA]</scope>
</reference>
<dbReference type="AlphaFoldDB" id="A0A4C1XMQ2"/>
<evidence type="ECO:0000256" key="2">
    <source>
        <dbReference type="ARBA" id="ARBA00001946"/>
    </source>
</evidence>
<dbReference type="PANTHER" id="PTHR12271">
    <property type="entry name" value="POLY A POLYMERASE CID PAP -RELATED"/>
    <property type="match status" value="1"/>
</dbReference>
<evidence type="ECO:0000256" key="3">
    <source>
        <dbReference type="ARBA" id="ARBA00022679"/>
    </source>
</evidence>
<evidence type="ECO:0000259" key="8">
    <source>
        <dbReference type="Pfam" id="PF22600"/>
    </source>
</evidence>
<keyword evidence="5" id="KW-0460">Magnesium</keyword>
<accession>A0A4C1XMQ2</accession>
<dbReference type="OrthoDB" id="407432at2759"/>
<dbReference type="GO" id="GO:1990817">
    <property type="term" value="F:poly(A) RNA polymerase activity"/>
    <property type="evidence" value="ECO:0007669"/>
    <property type="project" value="UniProtKB-ARBA"/>
</dbReference>
<dbReference type="SUPFAM" id="SSF81301">
    <property type="entry name" value="Nucleotidyltransferase"/>
    <property type="match status" value="1"/>
</dbReference>
<dbReference type="InterPro" id="IPR043519">
    <property type="entry name" value="NT_sf"/>
</dbReference>
<dbReference type="PANTHER" id="PTHR12271:SF66">
    <property type="entry name" value="TERMINAL URIDYLYLTRANSFERASE TAILOR"/>
    <property type="match status" value="1"/>
</dbReference>
<name>A0A4C1XMQ2_EUMVA</name>
<evidence type="ECO:0000256" key="4">
    <source>
        <dbReference type="ARBA" id="ARBA00022723"/>
    </source>
</evidence>
<protein>
    <submittedName>
        <fullName evidence="9">Terminal uridylyltransferase Tailor</fullName>
    </submittedName>
</protein>
<sequence length="621" mass="69539">MEIIHAERPLAVPPEELQLSGEFREQADALLARVRLTREEVERLVGLYADVERALSPLWPRCRAVPFGSITTGLGTKGSDADCFVEVPGGAPGNAVNRARRPLQQMSQIFLDVIAIPRASTPIVKFLHVPTDTKCDLSFKTPLGVLNSRLLAHLLHRAPVLPRLAVLLKYWAGVHGLSGTGRLSNYSLVLLLFHYLQRHEPSILPPVEVLQRNPAFIFFVDNWNAGFDERAAPSTYLPHDDDLPELLSGFFEYYGSFEFNRYVISPYLGGPLLREMFSRPEALPDEFAIYRRNVLENVEPALRIETPWCIQDPFVHCHNVASGINTHFAADLIAYIRYAAAACVEERPNGFSGLLRRLLLERPQLARRATIALFNVHLKPHPLKAAGPDWRNRVRRATQDIFEGIFGATLHDRRYVEGNKGRESDECTARLERYLWRRRKQRRPRGAADMPFLEREIATSVALIAAGPIMPPISMQLTVKLGPTDKRTASVSVRLLEGDVVAFRDFGNYFMSVCQSWYAKLLDVKNETTDEHEIENEPDAKEAPLASASDNDASTTESEGSDAGSSSALSLRTAVTSKPPTPPPLEDTKEAHFSDSPTNPPLKILKMDDMNHVENEYALDN</sequence>
<feature type="compositionally biased region" description="Low complexity" evidence="6">
    <location>
        <begin position="554"/>
        <end position="571"/>
    </location>
</feature>